<keyword evidence="2" id="KW-0560">Oxidoreductase</keyword>
<name>A0A381WG99_9ZZZZ</name>
<dbReference type="InterPro" id="IPR036291">
    <property type="entry name" value="NAD(P)-bd_dom_sf"/>
</dbReference>
<sequence length="249" mass="26570">MVKEKYKPQAIITGAGSGIGRATALGFKAKGYSVCCLDININEAEKTLTKIENDGLAMQLDITNAHDVEKICNELIKSFNNATVLVNSAGISPNPQPVHLYEIEEWKKVIDINLTGTFYLMKYLIPTLLNNTPSSIVNISSAMGVVANPTTSGYSASKHGIVGLTKAAALDYANQGLRVNCIGPGVVETNMSKEILADPDTKALLTNQTPVGRFAQAEEIAELILFLCSKKAAFITGSFIPIDGGYTAV</sequence>
<organism evidence="3">
    <name type="scientific">marine metagenome</name>
    <dbReference type="NCBI Taxonomy" id="408172"/>
    <lineage>
        <taxon>unclassified sequences</taxon>
        <taxon>metagenomes</taxon>
        <taxon>ecological metagenomes</taxon>
    </lineage>
</organism>
<dbReference type="PRINTS" id="PR00081">
    <property type="entry name" value="GDHRDH"/>
</dbReference>
<dbReference type="AlphaFoldDB" id="A0A381WG99"/>
<dbReference type="NCBIfam" id="NF009466">
    <property type="entry name" value="PRK12826.1-2"/>
    <property type="match status" value="1"/>
</dbReference>
<evidence type="ECO:0000256" key="2">
    <source>
        <dbReference type="ARBA" id="ARBA00023002"/>
    </source>
</evidence>
<reference evidence="3" key="1">
    <citation type="submission" date="2018-05" db="EMBL/GenBank/DDBJ databases">
        <authorList>
            <person name="Lanie J.A."/>
            <person name="Ng W.-L."/>
            <person name="Kazmierczak K.M."/>
            <person name="Andrzejewski T.M."/>
            <person name="Davidsen T.M."/>
            <person name="Wayne K.J."/>
            <person name="Tettelin H."/>
            <person name="Glass J.I."/>
            <person name="Rusch D."/>
            <person name="Podicherti R."/>
            <person name="Tsui H.-C.T."/>
            <person name="Winkler M.E."/>
        </authorList>
    </citation>
    <scope>NUCLEOTIDE SEQUENCE</scope>
</reference>
<dbReference type="PANTHER" id="PTHR24321:SF8">
    <property type="entry name" value="ESTRADIOL 17-BETA-DEHYDROGENASE 8-RELATED"/>
    <property type="match status" value="1"/>
</dbReference>
<gene>
    <name evidence="3" type="ORF">METZ01_LOCUS103807</name>
</gene>
<proteinExistence type="inferred from homology"/>
<dbReference type="EMBL" id="UINC01011564">
    <property type="protein sequence ID" value="SVA50953.1"/>
    <property type="molecule type" value="Genomic_DNA"/>
</dbReference>
<evidence type="ECO:0000256" key="1">
    <source>
        <dbReference type="ARBA" id="ARBA00006484"/>
    </source>
</evidence>
<protein>
    <submittedName>
        <fullName evidence="3">Uncharacterized protein</fullName>
    </submittedName>
</protein>
<comment type="similarity">
    <text evidence="1">Belongs to the short-chain dehydrogenases/reductases (SDR) family.</text>
</comment>
<dbReference type="SUPFAM" id="SSF51735">
    <property type="entry name" value="NAD(P)-binding Rossmann-fold domains"/>
    <property type="match status" value="1"/>
</dbReference>
<evidence type="ECO:0000313" key="3">
    <source>
        <dbReference type="EMBL" id="SVA50953.1"/>
    </source>
</evidence>
<dbReference type="PANTHER" id="PTHR24321">
    <property type="entry name" value="DEHYDROGENASES, SHORT CHAIN"/>
    <property type="match status" value="1"/>
</dbReference>
<dbReference type="Gene3D" id="3.40.50.720">
    <property type="entry name" value="NAD(P)-binding Rossmann-like Domain"/>
    <property type="match status" value="1"/>
</dbReference>
<dbReference type="InterPro" id="IPR002347">
    <property type="entry name" value="SDR_fam"/>
</dbReference>
<dbReference type="PRINTS" id="PR00080">
    <property type="entry name" value="SDRFAMILY"/>
</dbReference>
<dbReference type="CDD" id="cd05233">
    <property type="entry name" value="SDR_c"/>
    <property type="match status" value="1"/>
</dbReference>
<accession>A0A381WG99</accession>
<dbReference type="GO" id="GO:0016491">
    <property type="term" value="F:oxidoreductase activity"/>
    <property type="evidence" value="ECO:0007669"/>
    <property type="project" value="UniProtKB-KW"/>
</dbReference>
<dbReference type="PROSITE" id="PS00061">
    <property type="entry name" value="ADH_SHORT"/>
    <property type="match status" value="1"/>
</dbReference>
<dbReference type="Pfam" id="PF13561">
    <property type="entry name" value="adh_short_C2"/>
    <property type="match status" value="1"/>
</dbReference>
<dbReference type="FunFam" id="3.40.50.720:FF:000084">
    <property type="entry name" value="Short-chain dehydrogenase reductase"/>
    <property type="match status" value="1"/>
</dbReference>
<dbReference type="InterPro" id="IPR020904">
    <property type="entry name" value="Sc_DH/Rdtase_CS"/>
</dbReference>